<organism evidence="4 5">
    <name type="scientific">Rhodnius prolixus</name>
    <name type="common">Triatomid bug</name>
    <dbReference type="NCBI Taxonomy" id="13249"/>
    <lineage>
        <taxon>Eukaryota</taxon>
        <taxon>Metazoa</taxon>
        <taxon>Ecdysozoa</taxon>
        <taxon>Arthropoda</taxon>
        <taxon>Hexapoda</taxon>
        <taxon>Insecta</taxon>
        <taxon>Pterygota</taxon>
        <taxon>Neoptera</taxon>
        <taxon>Paraneoptera</taxon>
        <taxon>Hemiptera</taxon>
        <taxon>Heteroptera</taxon>
        <taxon>Panheteroptera</taxon>
        <taxon>Cimicomorpha</taxon>
        <taxon>Reduviidae</taxon>
        <taxon>Triatominae</taxon>
        <taxon>Rhodnius</taxon>
    </lineage>
</organism>
<feature type="compositionally biased region" description="Basic residues" evidence="3">
    <location>
        <begin position="548"/>
        <end position="558"/>
    </location>
</feature>
<dbReference type="InterPro" id="IPR036770">
    <property type="entry name" value="Ankyrin_rpt-contain_sf"/>
</dbReference>
<proteinExistence type="predicted"/>
<feature type="region of interest" description="Disordered" evidence="3">
    <location>
        <begin position="937"/>
        <end position="1067"/>
    </location>
</feature>
<feature type="compositionally biased region" description="Basic residues" evidence="3">
    <location>
        <begin position="1033"/>
        <end position="1054"/>
    </location>
</feature>
<feature type="compositionally biased region" description="Acidic residues" evidence="3">
    <location>
        <begin position="900"/>
        <end position="914"/>
    </location>
</feature>
<dbReference type="PANTHER" id="PTHR24173">
    <property type="entry name" value="ANKYRIN REPEAT CONTAINING"/>
    <property type="match status" value="1"/>
</dbReference>
<dbReference type="VEuPathDB" id="VectorBase:RPRC000648"/>
<accession>T1H9E5</accession>
<feature type="region of interest" description="Disordered" evidence="3">
    <location>
        <begin position="687"/>
        <end position="853"/>
    </location>
</feature>
<dbReference type="Pfam" id="PF12796">
    <property type="entry name" value="Ank_2"/>
    <property type="match status" value="3"/>
</dbReference>
<evidence type="ECO:0000256" key="1">
    <source>
        <dbReference type="ARBA" id="ARBA00022737"/>
    </source>
</evidence>
<dbReference type="Gene3D" id="1.25.40.20">
    <property type="entry name" value="Ankyrin repeat-containing domain"/>
    <property type="match status" value="3"/>
</dbReference>
<evidence type="ECO:0000313" key="4">
    <source>
        <dbReference type="EnsemblMetazoa" id="RPRC000648-PA"/>
    </source>
</evidence>
<feature type="compositionally biased region" description="Polar residues" evidence="3">
    <location>
        <begin position="963"/>
        <end position="978"/>
    </location>
</feature>
<dbReference type="Proteomes" id="UP000015103">
    <property type="component" value="Unassembled WGS sequence"/>
</dbReference>
<protein>
    <submittedName>
        <fullName evidence="4">ANK_REP_REGION domain-containing protein</fullName>
    </submittedName>
</protein>
<feature type="compositionally biased region" description="Basic and acidic residues" evidence="3">
    <location>
        <begin position="937"/>
        <end position="946"/>
    </location>
</feature>
<dbReference type="OMA" id="PCLKAYQ"/>
<dbReference type="SMART" id="SM00248">
    <property type="entry name" value="ANK"/>
    <property type="match status" value="12"/>
</dbReference>
<sequence>MTGHPTREKYGATALMYACQQGKGVEVLHIIHTKPGATTERERTLKTALHYCAESGEGGVVAASALLSAAPELINVKDQDGYSALHLAVIAGNLSLAKLLLSQGADVNSADNEGHTPAHWATVCGEIASLEYLLSHGGEANIGDVHGGCPLHYAAQMCGPASDMPADRRLGMASLRILLENGADPNRPDSHGRPPILWAASAGSSEAILVLVNTGANVAAADKDGLTALHCAASRGHTDCVETLISLCNAEVDVIDNNGCSALFYAVTLGHADATQCLLNHGANTSRQDRKGRTAMHCGAAKGQLETLRVVASWGGNMWQRTVRGDYPLHDAVSSGRRALVLWLLSERPDAVNAPNNDGKCPLHFAAIHNNIEMCKALLDAGSLVNPVMKTSRGLLATPLDTALHKGHRGCAKYLQLHGGVPASRLNSESAVLRGLTNRCGYFLHRHISQTSYGGKNMDRPAAQSETVAEAEKASKEVGIKEVKTNLGALSAPIPPAAAPPPPTQAATELTTLTCRPRILQVYVEDDVMIRRIRHHVGSDSSIEERVRRRRRKRKVKRDIKTQTSSRLKSISSGELETESTEEEVKKSKAKVNGDIKKVVLEKKDFKEFKQGRNIQIITATIHKECTGIEESDQEPKDMETTYNESVDEKINVANDVKSLVDVKLDEKIDIDEVCTPKEITALNIQKSVDNEQTEDNREAVQIENEDQSKEASSEAKASSIEDSKEDTSKISQSLEQDEDKTLTDSKFSSKEEIKEDKTTSNEVTEEATEQAEQKVIQEEQEVKEDSVEDELKSEEIKKDETKEELEYDKDKEENTNKAAKEDESKQEGLIVESYEREEEITENTISEEVKQETAISVAQELEDGEKQDEIESLMNEEIESETSAITEIAQPLKQSESVTLDEETPVCENEDIGSAEISKSLGDGIEDIKTTLDDFKQKEKNEVQKTESASFEILQMPDELKPQTSDSDYSEQNTVITSHVEREYTLSEETDEKIDGGKHAQDLEENTEESLHSAMGGDSSLLPDSGIEPSPRHIHPLKRPRSKTKSRIPRACRRNQGFAKDTPVSTLSVTQAVQYSVRK</sequence>
<evidence type="ECO:0000256" key="3">
    <source>
        <dbReference type="SAM" id="MobiDB-lite"/>
    </source>
</evidence>
<keyword evidence="2" id="KW-0040">ANK repeat</keyword>
<dbReference type="EnsemblMetazoa" id="RPRC000648-RA">
    <property type="protein sequence ID" value="RPRC000648-PA"/>
    <property type="gene ID" value="RPRC000648"/>
</dbReference>
<dbReference type="AlphaFoldDB" id="T1H9E5"/>
<name>T1H9E5_RHOPR</name>
<feature type="compositionally biased region" description="Polar residues" evidence="3">
    <location>
        <begin position="562"/>
        <end position="571"/>
    </location>
</feature>
<feature type="compositionally biased region" description="Basic and acidic residues" evidence="3">
    <location>
        <begin position="994"/>
        <end position="1003"/>
    </location>
</feature>
<keyword evidence="5" id="KW-1185">Reference proteome</keyword>
<dbReference type="HOGENOM" id="CLU_286248_0_0_1"/>
<keyword evidence="1" id="KW-0677">Repeat</keyword>
<evidence type="ECO:0000313" key="5">
    <source>
        <dbReference type="Proteomes" id="UP000015103"/>
    </source>
</evidence>
<dbReference type="Pfam" id="PF13637">
    <property type="entry name" value="Ank_4"/>
    <property type="match status" value="1"/>
</dbReference>
<dbReference type="STRING" id="13249.T1H9E5"/>
<dbReference type="PROSITE" id="PS50088">
    <property type="entry name" value="ANK_REPEAT"/>
    <property type="match status" value="6"/>
</dbReference>
<dbReference type="PROSITE" id="PS50297">
    <property type="entry name" value="ANK_REP_REGION"/>
    <property type="match status" value="6"/>
</dbReference>
<feature type="compositionally biased region" description="Basic and acidic residues" evidence="3">
    <location>
        <begin position="695"/>
        <end position="729"/>
    </location>
</feature>
<evidence type="ECO:0000256" key="2">
    <source>
        <dbReference type="ARBA" id="ARBA00023043"/>
    </source>
</evidence>
<dbReference type="SUPFAM" id="SSF48403">
    <property type="entry name" value="Ankyrin repeat"/>
    <property type="match status" value="2"/>
</dbReference>
<feature type="compositionally biased region" description="Basic and acidic residues" evidence="3">
    <location>
        <begin position="809"/>
        <end position="827"/>
    </location>
</feature>
<feature type="compositionally biased region" description="Basic and acidic residues" evidence="3">
    <location>
        <begin position="784"/>
        <end position="802"/>
    </location>
</feature>
<dbReference type="EMBL" id="ACPB03024442">
    <property type="status" value="NOT_ANNOTATED_CDS"/>
    <property type="molecule type" value="Genomic_DNA"/>
</dbReference>
<feature type="region of interest" description="Disordered" evidence="3">
    <location>
        <begin position="539"/>
        <end position="587"/>
    </location>
</feature>
<reference evidence="4" key="1">
    <citation type="submission" date="2015-05" db="UniProtKB">
        <authorList>
            <consortium name="EnsemblMetazoa"/>
        </authorList>
    </citation>
    <scope>IDENTIFICATION</scope>
</reference>
<feature type="compositionally biased region" description="Basic and acidic residues" evidence="3">
    <location>
        <begin position="740"/>
        <end position="760"/>
    </location>
</feature>
<dbReference type="PANTHER" id="PTHR24173:SF74">
    <property type="entry name" value="ANKYRIN REPEAT DOMAIN-CONTAINING PROTEIN 16"/>
    <property type="match status" value="1"/>
</dbReference>
<dbReference type="eggNOG" id="KOG0504">
    <property type="taxonomic scope" value="Eukaryota"/>
</dbReference>
<dbReference type="InParanoid" id="T1H9E5"/>
<feature type="region of interest" description="Disordered" evidence="3">
    <location>
        <begin position="892"/>
        <end position="920"/>
    </location>
</feature>
<dbReference type="InterPro" id="IPR002110">
    <property type="entry name" value="Ankyrin_rpt"/>
</dbReference>